<dbReference type="EC" id="2.7.1.121" evidence="3"/>
<dbReference type="NCBIfam" id="TIGR02365">
    <property type="entry name" value="dha_L_ycgS"/>
    <property type="match status" value="1"/>
</dbReference>
<evidence type="ECO:0000256" key="3">
    <source>
        <dbReference type="ARBA" id="ARBA00012095"/>
    </source>
</evidence>
<evidence type="ECO:0000256" key="5">
    <source>
        <dbReference type="ARBA" id="ARBA00022777"/>
    </source>
</evidence>
<evidence type="ECO:0000259" key="9">
    <source>
        <dbReference type="PROSITE" id="PS51480"/>
    </source>
</evidence>
<dbReference type="Gene3D" id="1.25.40.340">
    <property type="match status" value="1"/>
</dbReference>
<dbReference type="FunFam" id="1.25.40.340:FF:000002">
    <property type="entry name" value="Dihydroxyacetone kinase, L subunit"/>
    <property type="match status" value="1"/>
</dbReference>
<dbReference type="InterPro" id="IPR036117">
    <property type="entry name" value="DhaL_dom_sf"/>
</dbReference>
<keyword evidence="5 10" id="KW-0418">Kinase</keyword>
<dbReference type="InterPro" id="IPR004007">
    <property type="entry name" value="DhaL_dom"/>
</dbReference>
<evidence type="ECO:0000256" key="7">
    <source>
        <dbReference type="ARBA" id="ARBA00046577"/>
    </source>
</evidence>
<evidence type="ECO:0000256" key="1">
    <source>
        <dbReference type="ARBA" id="ARBA00001113"/>
    </source>
</evidence>
<dbReference type="SUPFAM" id="SSF101473">
    <property type="entry name" value="DhaL-like"/>
    <property type="match status" value="1"/>
</dbReference>
<dbReference type="EMBL" id="CP019609">
    <property type="protein sequence ID" value="AQP53141.1"/>
    <property type="molecule type" value="Genomic_DNA"/>
</dbReference>
<comment type="function">
    <text evidence="8">ADP-binding subunit of the dihydroxyacetone kinase, which is responsible for the phosphoenolpyruvate (PEP)-dependent phosphorylation of dihydroxyacetone. DhaL-ADP is converted to DhaL-ATP via a phosphoryl group transfer from DhaM and transmits it to dihydroxyacetone binds to DhaK.</text>
</comment>
<keyword evidence="4" id="KW-0808">Transferase</keyword>
<evidence type="ECO:0000256" key="2">
    <source>
        <dbReference type="ARBA" id="ARBA00004745"/>
    </source>
</evidence>
<evidence type="ECO:0000256" key="8">
    <source>
        <dbReference type="ARBA" id="ARBA00055771"/>
    </source>
</evidence>
<gene>
    <name evidence="10" type="ORF">BW732_02110</name>
</gene>
<dbReference type="Pfam" id="PF02734">
    <property type="entry name" value="Dak2"/>
    <property type="match status" value="1"/>
</dbReference>
<dbReference type="PANTHER" id="PTHR28629:SF4">
    <property type="entry name" value="TRIOKINASE_FMN CYCLASE"/>
    <property type="match status" value="1"/>
</dbReference>
<feature type="domain" description="DhaL" evidence="9">
    <location>
        <begin position="6"/>
        <end position="196"/>
    </location>
</feature>
<evidence type="ECO:0000313" key="10">
    <source>
        <dbReference type="EMBL" id="AQP53141.1"/>
    </source>
</evidence>
<dbReference type="Proteomes" id="UP000188246">
    <property type="component" value="Chromosome"/>
</dbReference>
<organism evidence="10 11">
    <name type="scientific">Vagococcus penaei</name>
    <dbReference type="NCBI Taxonomy" id="633807"/>
    <lineage>
        <taxon>Bacteria</taxon>
        <taxon>Bacillati</taxon>
        <taxon>Bacillota</taxon>
        <taxon>Bacilli</taxon>
        <taxon>Lactobacillales</taxon>
        <taxon>Enterococcaceae</taxon>
        <taxon>Vagococcus</taxon>
    </lineage>
</organism>
<name>A0A1Q2D499_9ENTE</name>
<dbReference type="KEGG" id="vpi:BW732_02110"/>
<proteinExistence type="predicted"/>
<protein>
    <recommendedName>
        <fullName evidence="3">phosphoenolpyruvate--glycerone phosphotransferase</fullName>
        <ecNumber evidence="3">2.7.1.121</ecNumber>
    </recommendedName>
</protein>
<dbReference type="OrthoDB" id="9800291at2"/>
<dbReference type="PROSITE" id="PS51480">
    <property type="entry name" value="DHAL"/>
    <property type="match status" value="1"/>
</dbReference>
<keyword evidence="11" id="KW-1185">Reference proteome</keyword>
<keyword evidence="6" id="KW-0319">Glycerol metabolism</keyword>
<dbReference type="GO" id="GO:0004371">
    <property type="term" value="F:glycerone kinase activity"/>
    <property type="evidence" value="ECO:0007669"/>
    <property type="project" value="InterPro"/>
</dbReference>
<comment type="subunit">
    <text evidence="7">Homodimer. The dihydroxyacetone kinase complex is composed of a homodimer of DhaM, a homodimer of DhaK and the subunit DhaL.</text>
</comment>
<sequence>MEFTVTDSQKWLNNFSAEIEANKTYLSDLDSSIGDGDHGNNMARGVAAYQEALVKNHPTTISETFKVLSMALISKVGGASGPLYGSAFMAMAKASQGLTTMTSVEELGQVVQAGLEGIKARGKAEFDDKTMVDVWEPVVNELLQGRLTTETILAAKNHTKDLVAKKGRASYLGERAIGHIDPGAASSAILFDCLKVILDESITR</sequence>
<dbReference type="InterPro" id="IPR012737">
    <property type="entry name" value="DhaK_L_YcgS"/>
</dbReference>
<dbReference type="PANTHER" id="PTHR28629">
    <property type="entry name" value="TRIOKINASE/FMN CYCLASE"/>
    <property type="match status" value="1"/>
</dbReference>
<evidence type="ECO:0000256" key="4">
    <source>
        <dbReference type="ARBA" id="ARBA00022679"/>
    </source>
</evidence>
<comment type="pathway">
    <text evidence="2">Polyol metabolism; glycerol degradation.</text>
</comment>
<evidence type="ECO:0000313" key="11">
    <source>
        <dbReference type="Proteomes" id="UP000188246"/>
    </source>
</evidence>
<evidence type="ECO:0000256" key="6">
    <source>
        <dbReference type="ARBA" id="ARBA00022798"/>
    </source>
</evidence>
<dbReference type="STRING" id="633807.BW732_02110"/>
<dbReference type="GO" id="GO:0019563">
    <property type="term" value="P:glycerol catabolic process"/>
    <property type="evidence" value="ECO:0007669"/>
    <property type="project" value="TreeGrafter"/>
</dbReference>
<dbReference type="AlphaFoldDB" id="A0A1Q2D499"/>
<dbReference type="SMART" id="SM01120">
    <property type="entry name" value="Dak2"/>
    <property type="match status" value="1"/>
</dbReference>
<reference evidence="10 11" key="1">
    <citation type="journal article" date="2010" name="Int. J. Syst. Evol. Microbiol.">
        <title>Vagococcus penaei sp. nov., isolated from spoilage microbiota of cooked shrimp (Penaeus vannamei).</title>
        <authorList>
            <person name="Jaffres E."/>
            <person name="Prevost H."/>
            <person name="Rossero A."/>
            <person name="Joffraud J.J."/>
            <person name="Dousset X."/>
        </authorList>
    </citation>
    <scope>NUCLEOTIDE SEQUENCE [LARGE SCALE GENOMIC DNA]</scope>
    <source>
        <strain evidence="10 11">CD276</strain>
    </source>
</reference>
<dbReference type="InterPro" id="IPR050861">
    <property type="entry name" value="Dihydroxyacetone_Kinase"/>
</dbReference>
<dbReference type="RefSeq" id="WP_077275239.1">
    <property type="nucleotide sequence ID" value="NZ_CP019609.1"/>
</dbReference>
<accession>A0A1Q2D499</accession>
<comment type="catalytic activity">
    <reaction evidence="1">
        <text>dihydroxyacetone + phosphoenolpyruvate = dihydroxyacetone phosphate + pyruvate</text>
        <dbReference type="Rhea" id="RHEA:18381"/>
        <dbReference type="ChEBI" id="CHEBI:15361"/>
        <dbReference type="ChEBI" id="CHEBI:16016"/>
        <dbReference type="ChEBI" id="CHEBI:57642"/>
        <dbReference type="ChEBI" id="CHEBI:58702"/>
        <dbReference type="EC" id="2.7.1.121"/>
    </reaction>
</comment>
<dbReference type="GO" id="GO:0047324">
    <property type="term" value="F:phosphoenolpyruvate-glycerone phosphotransferase activity"/>
    <property type="evidence" value="ECO:0007669"/>
    <property type="project" value="UniProtKB-EC"/>
</dbReference>
<dbReference type="GO" id="GO:0005829">
    <property type="term" value="C:cytosol"/>
    <property type="evidence" value="ECO:0007669"/>
    <property type="project" value="TreeGrafter"/>
</dbReference>